<dbReference type="EMBL" id="CP000852">
    <property type="protein sequence ID" value="ABW02034.1"/>
    <property type="molecule type" value="Genomic_DNA"/>
</dbReference>
<evidence type="ECO:0000313" key="2">
    <source>
        <dbReference type="Proteomes" id="UP000001137"/>
    </source>
</evidence>
<dbReference type="AlphaFoldDB" id="A8ME28"/>
<protein>
    <submittedName>
        <fullName evidence="1">Uncharacterized protein</fullName>
    </submittedName>
</protein>
<proteinExistence type="predicted"/>
<dbReference type="RefSeq" id="WP_012186253.1">
    <property type="nucleotide sequence ID" value="NC_009954.1"/>
</dbReference>
<sequence>MMCIKGNTYVALNWRDAFSRVPGHNVLYTVNDTETDEAYPVVKGKSILLTITGYLDSSKWFRINKLVKGSEWVLIRLSNQSPVILKALSVSLSHSNVSYIVQPNTYVVVHEYIDGEFYVEPIRDEASPILHMLLRNSRVINLYIPTHGSVDEHLIYSIPMDNVRNVVFDDVDTAIRFIEINRVLCSGGKVNCECSSPIDCALNCRSIDVSVDASIS</sequence>
<keyword evidence="2" id="KW-1185">Reference proteome</keyword>
<dbReference type="STRING" id="397948.Cmaq_1207"/>
<dbReference type="OrthoDB" id="378332at2157"/>
<dbReference type="HOGENOM" id="CLU_1275259_0_0_2"/>
<dbReference type="GeneID" id="5709276"/>
<name>A8ME28_CALMQ</name>
<reference evidence="1 2" key="1">
    <citation type="submission" date="2007-10" db="EMBL/GenBank/DDBJ databases">
        <title>Complete sequence of Caldivirga maquilingensis IC-167.</title>
        <authorList>
            <consortium name="US DOE Joint Genome Institute"/>
            <person name="Copeland A."/>
            <person name="Lucas S."/>
            <person name="Lapidus A."/>
            <person name="Barry K."/>
            <person name="Glavina del Rio T."/>
            <person name="Dalin E."/>
            <person name="Tice H."/>
            <person name="Pitluck S."/>
            <person name="Saunders E."/>
            <person name="Brettin T."/>
            <person name="Bruce D."/>
            <person name="Detter J.C."/>
            <person name="Han C."/>
            <person name="Schmutz J."/>
            <person name="Larimer F."/>
            <person name="Land M."/>
            <person name="Hauser L."/>
            <person name="Kyrpides N."/>
            <person name="Ivanova N."/>
            <person name="Biddle J.F."/>
            <person name="Zhang Z."/>
            <person name="Fitz-Gibbon S.T."/>
            <person name="Lowe T.M."/>
            <person name="Saltikov C."/>
            <person name="House C.H."/>
            <person name="Richardson P."/>
        </authorList>
    </citation>
    <scope>NUCLEOTIDE SEQUENCE [LARGE SCALE GENOMIC DNA]</scope>
    <source>
        <strain evidence="2">ATCC 700844 / DSM 13496 / JCM 10307 / IC-167</strain>
    </source>
</reference>
<evidence type="ECO:0000313" key="1">
    <source>
        <dbReference type="EMBL" id="ABW02034.1"/>
    </source>
</evidence>
<gene>
    <name evidence="1" type="ordered locus">Cmaq_1207</name>
</gene>
<organism evidence="1 2">
    <name type="scientific">Caldivirga maquilingensis (strain ATCC 700844 / DSM 13496 / JCM 10307 / IC-167)</name>
    <dbReference type="NCBI Taxonomy" id="397948"/>
    <lineage>
        <taxon>Archaea</taxon>
        <taxon>Thermoproteota</taxon>
        <taxon>Thermoprotei</taxon>
        <taxon>Thermoproteales</taxon>
        <taxon>Thermoproteaceae</taxon>
        <taxon>Caldivirga</taxon>
    </lineage>
</organism>
<dbReference type="Proteomes" id="UP000001137">
    <property type="component" value="Chromosome"/>
</dbReference>
<accession>A8ME28</accession>
<dbReference type="KEGG" id="cma:Cmaq_1207"/>